<keyword evidence="2" id="KW-0902">Two-component regulatory system</keyword>
<dbReference type="EMBL" id="AKKU01000014">
    <property type="protein sequence ID" value="EIW89109.1"/>
    <property type="molecule type" value="Genomic_DNA"/>
</dbReference>
<dbReference type="Gene3D" id="3.40.50.2300">
    <property type="match status" value="1"/>
</dbReference>
<feature type="modified residue" description="4-aspartylphosphate" evidence="3">
    <location>
        <position position="634"/>
    </location>
</feature>
<sequence>MTAFFRYLLPCYLIAALSLLLAAFFWQQHQQQQVLKAQLQQYADTVQLSLKPTLGSLSAEQLSQRLAELQFSAVFPVATLALYQADGQLLAVAGAEQPLPAADQLMSFGQSRLQKINGRWLALQAIKSQALPFEQFGSANNLDLQLLIIPDTQPWQWQQHWPILLALFWLSLLLWLAALVLRQQKHRQQSLLESVAQRLLSPDAESDSSAMLSPTLHQALQRHCTQLAQLQQQLQISTEQAAQAADETLHWQALHSAQLQRQQQQRQCVNRWLLQAQLLWQRQEQLSPALFSALLNLQQHYARYQFGSVETQPESLQLASWLQQALPALNSLLPDGSSLDWLEGSDNLTATLSIDPEQLFLLLQAMLALGLRSESGRRLQFRVVLDCSVPTTLRLQLNCDGNGLPRHLSRQLAEGKLTDLQWRDADIALLQLLSQKVQAECKVESLDGLGLSLNVNWPLSCESLASESLPGSVLLFDADPERLSERLAALSGYTLQLSSCNSLSELQQRLTEQNYQLLILMLPGQIPGAEWQRFLQQVTMPFVAYAPPLSFSQWQQLVPCRPSAEFCLAAVPQLFAEATRFSRKKLLVVDDNETNQAFINVLIQQRLIELYAAHSAEQALSICRQTQFDLILLDIQLPDLPGTEVAKQLRQMPDYRDIPILAFTAHALPAEIAAFKSAGMNDIVLKPLDPCKFDALLSSYRLY</sequence>
<dbReference type="SMART" id="SM00448">
    <property type="entry name" value="REC"/>
    <property type="match status" value="1"/>
</dbReference>
<keyword evidence="7" id="KW-0418">Kinase</keyword>
<keyword evidence="1 3" id="KW-0597">Phosphoprotein</keyword>
<name>I9P2U6_9ALTE</name>
<reference evidence="7 8" key="1">
    <citation type="journal article" date="2012" name="J. Bacteriol.">
        <title>Genome Sequence of Pectin-Degrading Alishewanella agri, Isolated from Landfill Soil.</title>
        <authorList>
            <person name="Kim J."/>
            <person name="Jung J."/>
            <person name="Sung J.S."/>
            <person name="Chun J."/>
            <person name="Park W."/>
        </authorList>
    </citation>
    <scope>NUCLEOTIDE SEQUENCE [LARGE SCALE GENOMIC DNA]</scope>
    <source>
        <strain evidence="7 8">BL06</strain>
    </source>
</reference>
<keyword evidence="7" id="KW-0808">Transferase</keyword>
<feature type="coiled-coil region" evidence="4">
    <location>
        <begin position="220"/>
        <end position="247"/>
    </location>
</feature>
<dbReference type="STRING" id="1195246.AGRI_07885"/>
<dbReference type="PROSITE" id="PS50110">
    <property type="entry name" value="RESPONSE_REGULATORY"/>
    <property type="match status" value="1"/>
</dbReference>
<dbReference type="eggNOG" id="COG0784">
    <property type="taxonomic scope" value="Bacteria"/>
</dbReference>
<evidence type="ECO:0000256" key="2">
    <source>
        <dbReference type="ARBA" id="ARBA00023012"/>
    </source>
</evidence>
<evidence type="ECO:0000256" key="1">
    <source>
        <dbReference type="ARBA" id="ARBA00022553"/>
    </source>
</evidence>
<evidence type="ECO:0000256" key="3">
    <source>
        <dbReference type="PROSITE-ProRule" id="PRU00169"/>
    </source>
</evidence>
<dbReference type="AlphaFoldDB" id="I9P2U6"/>
<dbReference type="CDD" id="cd17546">
    <property type="entry name" value="REC_hyHK_CKI1_RcsC-like"/>
    <property type="match status" value="1"/>
</dbReference>
<protein>
    <submittedName>
        <fullName evidence="7">Multi-sensor hybrid histidine kinase</fullName>
    </submittedName>
</protein>
<dbReference type="InterPro" id="IPR001789">
    <property type="entry name" value="Sig_transdc_resp-reg_receiver"/>
</dbReference>
<feature type="transmembrane region" description="Helical" evidence="5">
    <location>
        <begin position="161"/>
        <end position="181"/>
    </location>
</feature>
<evidence type="ECO:0000256" key="5">
    <source>
        <dbReference type="SAM" id="Phobius"/>
    </source>
</evidence>
<keyword evidence="5" id="KW-0472">Membrane</keyword>
<accession>I9P2U6</accession>
<dbReference type="GO" id="GO:0000160">
    <property type="term" value="P:phosphorelay signal transduction system"/>
    <property type="evidence" value="ECO:0007669"/>
    <property type="project" value="UniProtKB-KW"/>
</dbReference>
<dbReference type="Proteomes" id="UP000035062">
    <property type="component" value="Unassembled WGS sequence"/>
</dbReference>
<dbReference type="SUPFAM" id="SSF52172">
    <property type="entry name" value="CheY-like"/>
    <property type="match status" value="1"/>
</dbReference>
<keyword evidence="8" id="KW-1185">Reference proteome</keyword>
<evidence type="ECO:0000256" key="4">
    <source>
        <dbReference type="SAM" id="Coils"/>
    </source>
</evidence>
<dbReference type="GO" id="GO:0016301">
    <property type="term" value="F:kinase activity"/>
    <property type="evidence" value="ECO:0007669"/>
    <property type="project" value="UniProtKB-KW"/>
</dbReference>
<feature type="domain" description="Response regulatory" evidence="6">
    <location>
        <begin position="585"/>
        <end position="701"/>
    </location>
</feature>
<dbReference type="InterPro" id="IPR011006">
    <property type="entry name" value="CheY-like_superfamily"/>
</dbReference>
<dbReference type="PANTHER" id="PTHR45339">
    <property type="entry name" value="HYBRID SIGNAL TRANSDUCTION HISTIDINE KINASE J"/>
    <property type="match status" value="1"/>
</dbReference>
<feature type="transmembrane region" description="Helical" evidence="5">
    <location>
        <begin position="7"/>
        <end position="26"/>
    </location>
</feature>
<keyword evidence="4" id="KW-0175">Coiled coil</keyword>
<evidence type="ECO:0000259" key="6">
    <source>
        <dbReference type="PROSITE" id="PS50110"/>
    </source>
</evidence>
<organism evidence="7 8">
    <name type="scientific">Alishewanella agri BL06</name>
    <dbReference type="NCBI Taxonomy" id="1195246"/>
    <lineage>
        <taxon>Bacteria</taxon>
        <taxon>Pseudomonadati</taxon>
        <taxon>Pseudomonadota</taxon>
        <taxon>Gammaproteobacteria</taxon>
        <taxon>Alteromonadales</taxon>
        <taxon>Alteromonadaceae</taxon>
        <taxon>Alishewanella</taxon>
    </lineage>
</organism>
<evidence type="ECO:0000313" key="7">
    <source>
        <dbReference type="EMBL" id="EIW89109.1"/>
    </source>
</evidence>
<keyword evidence="5" id="KW-1133">Transmembrane helix</keyword>
<dbReference type="Pfam" id="PF00072">
    <property type="entry name" value="Response_reg"/>
    <property type="match status" value="1"/>
</dbReference>
<comment type="caution">
    <text evidence="7">The sequence shown here is derived from an EMBL/GenBank/DDBJ whole genome shotgun (WGS) entry which is preliminary data.</text>
</comment>
<gene>
    <name evidence="7" type="ORF">AGRI_07885</name>
</gene>
<keyword evidence="5" id="KW-0812">Transmembrane</keyword>
<evidence type="ECO:0000313" key="8">
    <source>
        <dbReference type="Proteomes" id="UP000035062"/>
    </source>
</evidence>
<dbReference type="PATRIC" id="fig|1195246.3.peg.1548"/>
<dbReference type="RefSeq" id="WP_008984444.1">
    <property type="nucleotide sequence ID" value="NZ_AKKU01000014.1"/>
</dbReference>
<proteinExistence type="predicted"/>
<dbReference type="PANTHER" id="PTHR45339:SF1">
    <property type="entry name" value="HYBRID SIGNAL TRANSDUCTION HISTIDINE KINASE J"/>
    <property type="match status" value="1"/>
</dbReference>